<sequence>MVHIYTGDGKGKTTAALGLSFRAAGRGLRVAFLEFLKDGNSGEVLLAKSVPNMNIRCFQTTVNGFFWNMTEPEREVLKAETQAGFAFAANCAANRLCDMLVLDEIAGCIANGILSENDVLALLKNYGKTLEIVLTGRDFSQEMRSAADYVSEIRAVKHPFDTGTAPREGIEF</sequence>
<dbReference type="PANTHER" id="PTHR46638">
    <property type="entry name" value="CORRINOID ADENOSYLTRANSFERASE"/>
    <property type="match status" value="1"/>
</dbReference>
<dbReference type="InterPro" id="IPR027417">
    <property type="entry name" value="P-loop_NTPase"/>
</dbReference>
<gene>
    <name evidence="1" type="ORF">H8698_03930</name>
</gene>
<reference evidence="1" key="1">
    <citation type="submission" date="2020-08" db="EMBL/GenBank/DDBJ databases">
        <title>Genome public.</title>
        <authorList>
            <person name="Liu C."/>
            <person name="Sun Q."/>
        </authorList>
    </citation>
    <scope>NUCLEOTIDE SEQUENCE</scope>
    <source>
        <strain evidence="1">H8</strain>
    </source>
</reference>
<proteinExistence type="predicted"/>
<keyword evidence="2" id="KW-1185">Reference proteome</keyword>
<dbReference type="SUPFAM" id="SSF52540">
    <property type="entry name" value="P-loop containing nucleoside triphosphate hydrolases"/>
    <property type="match status" value="1"/>
</dbReference>
<evidence type="ECO:0000313" key="1">
    <source>
        <dbReference type="EMBL" id="MBC8540124.1"/>
    </source>
</evidence>
<comment type="caution">
    <text evidence="1">The sequence shown here is derived from an EMBL/GenBank/DDBJ whole genome shotgun (WGS) entry which is preliminary data.</text>
</comment>
<dbReference type="PANTHER" id="PTHR46638:SF1">
    <property type="entry name" value="CORRINOID ADENOSYLTRANSFERASE"/>
    <property type="match status" value="1"/>
</dbReference>
<dbReference type="RefSeq" id="WP_249311253.1">
    <property type="nucleotide sequence ID" value="NZ_JACRSU010000001.1"/>
</dbReference>
<name>A0A926HXJ1_9FIRM</name>
<dbReference type="Proteomes" id="UP000611762">
    <property type="component" value="Unassembled WGS sequence"/>
</dbReference>
<dbReference type="GO" id="GO:0009236">
    <property type="term" value="P:cobalamin biosynthetic process"/>
    <property type="evidence" value="ECO:0007669"/>
    <property type="project" value="InterPro"/>
</dbReference>
<dbReference type="GO" id="GO:0005524">
    <property type="term" value="F:ATP binding"/>
    <property type="evidence" value="ECO:0007669"/>
    <property type="project" value="InterPro"/>
</dbReference>
<accession>A0A926HXJ1</accession>
<dbReference type="Pfam" id="PF02572">
    <property type="entry name" value="CobA_CobO_BtuR"/>
    <property type="match status" value="1"/>
</dbReference>
<dbReference type="PIRSF" id="PIRSF015617">
    <property type="entry name" value="Adensltrnsf_CobA"/>
    <property type="match status" value="1"/>
</dbReference>
<dbReference type="Gene3D" id="3.40.50.300">
    <property type="entry name" value="P-loop containing nucleotide triphosphate hydrolases"/>
    <property type="match status" value="1"/>
</dbReference>
<dbReference type="GO" id="GO:0008817">
    <property type="term" value="F:corrinoid adenosyltransferase activity"/>
    <property type="evidence" value="ECO:0007669"/>
    <property type="project" value="InterPro"/>
</dbReference>
<organism evidence="1 2">
    <name type="scientific">Congzhengia minquanensis</name>
    <dbReference type="NCBI Taxonomy" id="2763657"/>
    <lineage>
        <taxon>Bacteria</taxon>
        <taxon>Bacillati</taxon>
        <taxon>Bacillota</taxon>
        <taxon>Clostridia</taxon>
        <taxon>Eubacteriales</taxon>
        <taxon>Oscillospiraceae</taxon>
        <taxon>Congzhengia</taxon>
    </lineage>
</organism>
<evidence type="ECO:0000313" key="2">
    <source>
        <dbReference type="Proteomes" id="UP000611762"/>
    </source>
</evidence>
<protein>
    <submittedName>
        <fullName evidence="1">Cob(I)yrinic acid a,c-diamide adenosyltransferase</fullName>
    </submittedName>
</protein>
<dbReference type="AlphaFoldDB" id="A0A926HXJ1"/>
<dbReference type="InterPro" id="IPR003724">
    <property type="entry name" value="CblAdoTrfase_CobA"/>
</dbReference>
<dbReference type="EMBL" id="JACRSU010000001">
    <property type="protein sequence ID" value="MBC8540124.1"/>
    <property type="molecule type" value="Genomic_DNA"/>
</dbReference>